<dbReference type="AlphaFoldDB" id="A0A1I7X4I8"/>
<dbReference type="SUPFAM" id="SSF48726">
    <property type="entry name" value="Immunoglobulin"/>
    <property type="match status" value="1"/>
</dbReference>
<dbReference type="PROSITE" id="PS50835">
    <property type="entry name" value="IG_LIKE"/>
    <property type="match status" value="1"/>
</dbReference>
<feature type="domain" description="Ig-like" evidence="1">
    <location>
        <begin position="16"/>
        <end position="63"/>
    </location>
</feature>
<dbReference type="InterPro" id="IPR013783">
    <property type="entry name" value="Ig-like_fold"/>
</dbReference>
<organism evidence="2 3">
    <name type="scientific">Heterorhabditis bacteriophora</name>
    <name type="common">Entomopathogenic nematode worm</name>
    <dbReference type="NCBI Taxonomy" id="37862"/>
    <lineage>
        <taxon>Eukaryota</taxon>
        <taxon>Metazoa</taxon>
        <taxon>Ecdysozoa</taxon>
        <taxon>Nematoda</taxon>
        <taxon>Chromadorea</taxon>
        <taxon>Rhabditida</taxon>
        <taxon>Rhabditina</taxon>
        <taxon>Rhabditomorpha</taxon>
        <taxon>Strongyloidea</taxon>
        <taxon>Heterorhabditidae</taxon>
        <taxon>Heterorhabditis</taxon>
    </lineage>
</organism>
<evidence type="ECO:0000259" key="1">
    <source>
        <dbReference type="PROSITE" id="PS50835"/>
    </source>
</evidence>
<dbReference type="WBParaSite" id="Hba_12371">
    <property type="protein sequence ID" value="Hba_12371"/>
    <property type="gene ID" value="Hba_12371"/>
</dbReference>
<dbReference type="Proteomes" id="UP000095283">
    <property type="component" value="Unplaced"/>
</dbReference>
<evidence type="ECO:0000313" key="3">
    <source>
        <dbReference type="WBParaSite" id="Hba_12371"/>
    </source>
</evidence>
<reference evidence="3" key="1">
    <citation type="submission" date="2016-11" db="UniProtKB">
        <authorList>
            <consortium name="WormBaseParasite"/>
        </authorList>
    </citation>
    <scope>IDENTIFICATION</scope>
</reference>
<dbReference type="Pfam" id="PF13927">
    <property type="entry name" value="Ig_3"/>
    <property type="match status" value="1"/>
</dbReference>
<keyword evidence="2" id="KW-1185">Reference proteome</keyword>
<protein>
    <submittedName>
        <fullName evidence="3">Ig-like domain-containing protein</fullName>
    </submittedName>
</protein>
<evidence type="ECO:0000313" key="2">
    <source>
        <dbReference type="Proteomes" id="UP000095283"/>
    </source>
</evidence>
<dbReference type="Gene3D" id="2.60.40.10">
    <property type="entry name" value="Immunoglobulins"/>
    <property type="match status" value="1"/>
</dbReference>
<dbReference type="InterPro" id="IPR007110">
    <property type="entry name" value="Ig-like_dom"/>
</dbReference>
<proteinExistence type="predicted"/>
<accession>A0A1I7X4I8</accession>
<name>A0A1I7X4I8_HETBA</name>
<dbReference type="InterPro" id="IPR036179">
    <property type="entry name" value="Ig-like_dom_sf"/>
</dbReference>
<sequence length="63" mass="7220">MERKFNHMNWPYLAPPSIDASRNDVEPRVNAGRPVTLWCPVSGHPFPTIKWSRNGEEVKGKFA</sequence>